<keyword evidence="2" id="KW-0496">Mitochondrion</keyword>
<accession>Q6Y4R7</accession>
<proteinExistence type="predicted"/>
<keyword evidence="1" id="KW-0472">Membrane</keyword>
<sequence>MPQLDLSWFLVNFLLAWSLIFVIWVIINIQTWNTQNTLNNSNNESQNLPQENWNW</sequence>
<dbReference type="GeneID" id="2846644"/>
<keyword evidence="1" id="KW-0812">Transmembrane</keyword>
<keyword evidence="1" id="KW-1133">Transmembrane helix</keyword>
<dbReference type="RefSeq" id="YP_025926.1">
    <property type="nucleotide sequence ID" value="NC_005929.1"/>
</dbReference>
<dbReference type="AlphaFoldDB" id="Q6Y4R7"/>
<feature type="transmembrane region" description="Helical" evidence="1">
    <location>
        <begin position="6"/>
        <end position="27"/>
    </location>
</feature>
<dbReference type="EMBL" id="AY182376">
    <property type="protein sequence ID" value="AAR02388.1"/>
    <property type="molecule type" value="Genomic_DNA"/>
</dbReference>
<reference evidence="2" key="1">
    <citation type="journal article" date="2004" name="Mol. Phylogenet. Evol.">
        <title>Complete mitochondrial genome DNA sequence for two ophiuroids and a holothuroid: the utility of protein gene sequence and gene maps in the analyses of deep deuterostome phylogeny.</title>
        <authorList>
            <person name="Scouras A."/>
            <person name="Beckenbach K."/>
            <person name="Arndt A."/>
            <person name="Smith M.J."/>
        </authorList>
    </citation>
    <scope>NUCLEOTIDE SEQUENCE</scope>
</reference>
<geneLocation type="mitochondrion" evidence="2"/>
<name>Q6Y4R7_CUCMI</name>
<evidence type="ECO:0000256" key="1">
    <source>
        <dbReference type="SAM" id="Phobius"/>
    </source>
</evidence>
<organism evidence="2">
    <name type="scientific">Cucumaria miniata</name>
    <name type="common">Orange sea cucumber</name>
    <dbReference type="NCBI Taxonomy" id="28833"/>
    <lineage>
        <taxon>Eukaryota</taxon>
        <taxon>Metazoa</taxon>
        <taxon>Echinodermata</taxon>
        <taxon>Eleutherozoa</taxon>
        <taxon>Echinozoa</taxon>
        <taxon>Holothuroidea</taxon>
        <taxon>Dendrochirotacea</taxon>
        <taxon>Dendrochirotida</taxon>
        <taxon>Cucumariidae</taxon>
        <taxon>Cucumaria</taxon>
    </lineage>
</organism>
<gene>
    <name evidence="2" type="primary">atp8</name>
</gene>
<protein>
    <submittedName>
        <fullName evidence="2">ATPase subunit 8</fullName>
    </submittedName>
</protein>
<dbReference type="CTD" id="4509"/>
<evidence type="ECO:0000313" key="2">
    <source>
        <dbReference type="EMBL" id="AAR02388.1"/>
    </source>
</evidence>